<reference evidence="2 3" key="1">
    <citation type="journal article" date="2019" name="Commun. Biol.">
        <title>The bagworm genome reveals a unique fibroin gene that provides high tensile strength.</title>
        <authorList>
            <person name="Kono N."/>
            <person name="Nakamura H."/>
            <person name="Ohtoshi R."/>
            <person name="Tomita M."/>
            <person name="Numata K."/>
            <person name="Arakawa K."/>
        </authorList>
    </citation>
    <scope>NUCLEOTIDE SEQUENCE [LARGE SCALE GENOMIC DNA]</scope>
</reference>
<dbReference type="AlphaFoldDB" id="A0A4C1T345"/>
<protein>
    <submittedName>
        <fullName evidence="2">Uncharacterized protein</fullName>
    </submittedName>
</protein>
<proteinExistence type="predicted"/>
<feature type="compositionally biased region" description="Basic residues" evidence="1">
    <location>
        <begin position="61"/>
        <end position="74"/>
    </location>
</feature>
<organism evidence="2 3">
    <name type="scientific">Eumeta variegata</name>
    <name type="common">Bagworm moth</name>
    <name type="synonym">Eumeta japonica</name>
    <dbReference type="NCBI Taxonomy" id="151549"/>
    <lineage>
        <taxon>Eukaryota</taxon>
        <taxon>Metazoa</taxon>
        <taxon>Ecdysozoa</taxon>
        <taxon>Arthropoda</taxon>
        <taxon>Hexapoda</taxon>
        <taxon>Insecta</taxon>
        <taxon>Pterygota</taxon>
        <taxon>Neoptera</taxon>
        <taxon>Endopterygota</taxon>
        <taxon>Lepidoptera</taxon>
        <taxon>Glossata</taxon>
        <taxon>Ditrysia</taxon>
        <taxon>Tineoidea</taxon>
        <taxon>Psychidae</taxon>
        <taxon>Oiketicinae</taxon>
        <taxon>Eumeta</taxon>
    </lineage>
</organism>
<dbReference type="Proteomes" id="UP000299102">
    <property type="component" value="Unassembled WGS sequence"/>
</dbReference>
<gene>
    <name evidence="2" type="ORF">EVAR_48725_1</name>
</gene>
<comment type="caution">
    <text evidence="2">The sequence shown here is derived from an EMBL/GenBank/DDBJ whole genome shotgun (WGS) entry which is preliminary data.</text>
</comment>
<evidence type="ECO:0000313" key="3">
    <source>
        <dbReference type="Proteomes" id="UP000299102"/>
    </source>
</evidence>
<evidence type="ECO:0000313" key="2">
    <source>
        <dbReference type="EMBL" id="GBP08564.1"/>
    </source>
</evidence>
<accession>A0A4C1T345</accession>
<sequence length="74" mass="8320">MGRRLRQLIKREQNHEYRLSDAPPGRAIRWIIDQAQTTCYSGPVKDRSSVGSAAAECSGRRAARAQARTHRGSR</sequence>
<dbReference type="EMBL" id="BGZK01004365">
    <property type="protein sequence ID" value="GBP08564.1"/>
    <property type="molecule type" value="Genomic_DNA"/>
</dbReference>
<evidence type="ECO:0000256" key="1">
    <source>
        <dbReference type="SAM" id="MobiDB-lite"/>
    </source>
</evidence>
<feature type="region of interest" description="Disordered" evidence="1">
    <location>
        <begin position="42"/>
        <end position="74"/>
    </location>
</feature>
<name>A0A4C1T345_EUMVA</name>
<keyword evidence="3" id="KW-1185">Reference proteome</keyword>